<dbReference type="Pfam" id="PF08448">
    <property type="entry name" value="PAS_4"/>
    <property type="match status" value="1"/>
</dbReference>
<dbReference type="GO" id="GO:0043709">
    <property type="term" value="P:cell adhesion involved in single-species biofilm formation"/>
    <property type="evidence" value="ECO:0007669"/>
    <property type="project" value="TreeGrafter"/>
</dbReference>
<keyword evidence="7" id="KW-1185">Reference proteome</keyword>
<name>A0A1G6XT07_9BACT</name>
<evidence type="ECO:0000259" key="4">
    <source>
        <dbReference type="PROSITE" id="PS50885"/>
    </source>
</evidence>
<evidence type="ECO:0000313" key="6">
    <source>
        <dbReference type="EMBL" id="SDD81308.1"/>
    </source>
</evidence>
<dbReference type="EC" id="2.7.7.65" evidence="1"/>
<dbReference type="PANTHER" id="PTHR45138">
    <property type="entry name" value="REGULATORY COMPONENTS OF SENSORY TRANSDUCTION SYSTEM"/>
    <property type="match status" value="1"/>
</dbReference>
<dbReference type="Proteomes" id="UP000243205">
    <property type="component" value="Unassembled WGS sequence"/>
</dbReference>
<protein>
    <recommendedName>
        <fullName evidence="1">diguanylate cyclase</fullName>
        <ecNumber evidence="1">2.7.7.65</ecNumber>
    </recommendedName>
</protein>
<dbReference type="NCBIfam" id="TIGR00229">
    <property type="entry name" value="sensory_box"/>
    <property type="match status" value="1"/>
</dbReference>
<dbReference type="GO" id="GO:0007165">
    <property type="term" value="P:signal transduction"/>
    <property type="evidence" value="ECO:0007669"/>
    <property type="project" value="InterPro"/>
</dbReference>
<dbReference type="InterPro" id="IPR043128">
    <property type="entry name" value="Rev_trsase/Diguanyl_cyclase"/>
</dbReference>
<dbReference type="PROSITE" id="PS50887">
    <property type="entry name" value="GGDEF"/>
    <property type="match status" value="1"/>
</dbReference>
<feature type="domain" description="PAS" evidence="3">
    <location>
        <begin position="139"/>
        <end position="181"/>
    </location>
</feature>
<dbReference type="InterPro" id="IPR035965">
    <property type="entry name" value="PAS-like_dom_sf"/>
</dbReference>
<dbReference type="NCBIfam" id="TIGR00254">
    <property type="entry name" value="GGDEF"/>
    <property type="match status" value="1"/>
</dbReference>
<proteinExistence type="predicted"/>
<dbReference type="Pfam" id="PF00990">
    <property type="entry name" value="GGDEF"/>
    <property type="match status" value="1"/>
</dbReference>
<organism evidence="6 7">
    <name type="scientific">Desulfuromonas thiophila</name>
    <dbReference type="NCBI Taxonomy" id="57664"/>
    <lineage>
        <taxon>Bacteria</taxon>
        <taxon>Pseudomonadati</taxon>
        <taxon>Thermodesulfobacteriota</taxon>
        <taxon>Desulfuromonadia</taxon>
        <taxon>Desulfuromonadales</taxon>
        <taxon>Desulfuromonadaceae</taxon>
        <taxon>Desulfuromonas</taxon>
    </lineage>
</organism>
<dbReference type="InterPro" id="IPR050469">
    <property type="entry name" value="Diguanylate_Cyclase"/>
</dbReference>
<evidence type="ECO:0000313" key="7">
    <source>
        <dbReference type="Proteomes" id="UP000243205"/>
    </source>
</evidence>
<dbReference type="SUPFAM" id="SSF55785">
    <property type="entry name" value="PYP-like sensor domain (PAS domain)"/>
    <property type="match status" value="1"/>
</dbReference>
<reference evidence="7" key="1">
    <citation type="submission" date="2016-10" db="EMBL/GenBank/DDBJ databases">
        <authorList>
            <person name="Varghese N."/>
            <person name="Submissions S."/>
        </authorList>
    </citation>
    <scope>NUCLEOTIDE SEQUENCE [LARGE SCALE GENOMIC DNA]</scope>
    <source>
        <strain evidence="7">DSM 8987</strain>
    </source>
</reference>
<dbReference type="STRING" id="57664.SAMN05661003_101385"/>
<dbReference type="InterPro" id="IPR000014">
    <property type="entry name" value="PAS"/>
</dbReference>
<dbReference type="GO" id="GO:0052621">
    <property type="term" value="F:diguanylate cyclase activity"/>
    <property type="evidence" value="ECO:0007669"/>
    <property type="project" value="UniProtKB-EC"/>
</dbReference>
<dbReference type="FunFam" id="3.30.70.270:FF:000001">
    <property type="entry name" value="Diguanylate cyclase domain protein"/>
    <property type="match status" value="1"/>
</dbReference>
<gene>
    <name evidence="6" type="ORF">SAMN05661003_101385</name>
</gene>
<dbReference type="CDD" id="cd06225">
    <property type="entry name" value="HAMP"/>
    <property type="match status" value="1"/>
</dbReference>
<dbReference type="SMART" id="SM00267">
    <property type="entry name" value="GGDEF"/>
    <property type="match status" value="1"/>
</dbReference>
<evidence type="ECO:0000256" key="2">
    <source>
        <dbReference type="ARBA" id="ARBA00034247"/>
    </source>
</evidence>
<dbReference type="InterPro" id="IPR013656">
    <property type="entry name" value="PAS_4"/>
</dbReference>
<dbReference type="EMBL" id="FNAQ01000001">
    <property type="protein sequence ID" value="SDD81308.1"/>
    <property type="molecule type" value="Genomic_DNA"/>
</dbReference>
<dbReference type="CDD" id="cd01949">
    <property type="entry name" value="GGDEF"/>
    <property type="match status" value="1"/>
</dbReference>
<dbReference type="PROSITE" id="PS50112">
    <property type="entry name" value="PAS"/>
    <property type="match status" value="1"/>
</dbReference>
<sequence>MSPVPESGRAAIALLQQLDGLLQQLQRNGRLPEDAALVLPGSLDDELVGPVERLNLLVRWLQQATRLGRTLADGDLQVSLPRDNPLLMPLKALQANLQHLSWQACRVAEGDLNQRVHFLGDFSTAFNAMIAALQRNRAIEEQLKTLTEVLGEGVCLVDGAGGLTFANPEAAKLLGLGQERLSAPTAPTWTGRKLLDFFAAAPAAAAQLRQALEAGHDFHSQDLLLQPAGGVPERPVALVCRPIWQEGQYQGAVLAFHDISAQKGYEKQLETLNRQLQQQATTDALTGLANRMQAERLLQKEMERANRYQHPLTVILLDLDHFKQINDQFGHAAGDMVLRTAGALLRDNLRDSDSAGRWGGEEFLLLLPQTGAQAACRVAEKLRLALQQADFALPRPVTASFGVAELQPAEDGARLTARADDALYRAKGSGRNRVELAERES</sequence>
<dbReference type="GO" id="GO:1902201">
    <property type="term" value="P:negative regulation of bacterial-type flagellum-dependent cell motility"/>
    <property type="evidence" value="ECO:0007669"/>
    <property type="project" value="TreeGrafter"/>
</dbReference>
<feature type="domain" description="GGDEF" evidence="5">
    <location>
        <begin position="310"/>
        <end position="439"/>
    </location>
</feature>
<dbReference type="InterPro" id="IPR003660">
    <property type="entry name" value="HAMP_dom"/>
</dbReference>
<dbReference type="SUPFAM" id="SSF55073">
    <property type="entry name" value="Nucleotide cyclase"/>
    <property type="match status" value="1"/>
</dbReference>
<accession>A0A1G6XT07</accession>
<evidence type="ECO:0000259" key="5">
    <source>
        <dbReference type="PROSITE" id="PS50887"/>
    </source>
</evidence>
<evidence type="ECO:0000256" key="1">
    <source>
        <dbReference type="ARBA" id="ARBA00012528"/>
    </source>
</evidence>
<dbReference type="RefSeq" id="WP_092075682.1">
    <property type="nucleotide sequence ID" value="NZ_FNAQ01000001.1"/>
</dbReference>
<dbReference type="PANTHER" id="PTHR45138:SF9">
    <property type="entry name" value="DIGUANYLATE CYCLASE DGCM-RELATED"/>
    <property type="match status" value="1"/>
</dbReference>
<dbReference type="Gene3D" id="3.30.450.20">
    <property type="entry name" value="PAS domain"/>
    <property type="match status" value="1"/>
</dbReference>
<comment type="catalytic activity">
    <reaction evidence="2">
        <text>2 GTP = 3',3'-c-di-GMP + 2 diphosphate</text>
        <dbReference type="Rhea" id="RHEA:24898"/>
        <dbReference type="ChEBI" id="CHEBI:33019"/>
        <dbReference type="ChEBI" id="CHEBI:37565"/>
        <dbReference type="ChEBI" id="CHEBI:58805"/>
        <dbReference type="EC" id="2.7.7.65"/>
    </reaction>
</comment>
<dbReference type="GO" id="GO:0005886">
    <property type="term" value="C:plasma membrane"/>
    <property type="evidence" value="ECO:0007669"/>
    <property type="project" value="TreeGrafter"/>
</dbReference>
<feature type="domain" description="HAMP" evidence="4">
    <location>
        <begin position="91"/>
        <end position="138"/>
    </location>
</feature>
<dbReference type="InterPro" id="IPR000160">
    <property type="entry name" value="GGDEF_dom"/>
</dbReference>
<dbReference type="Gene3D" id="3.30.70.270">
    <property type="match status" value="1"/>
</dbReference>
<evidence type="ECO:0000259" key="3">
    <source>
        <dbReference type="PROSITE" id="PS50112"/>
    </source>
</evidence>
<dbReference type="CDD" id="cd00130">
    <property type="entry name" value="PAS"/>
    <property type="match status" value="1"/>
</dbReference>
<dbReference type="InterPro" id="IPR029787">
    <property type="entry name" value="Nucleotide_cyclase"/>
</dbReference>
<dbReference type="OrthoDB" id="9812034at2"/>
<dbReference type="AlphaFoldDB" id="A0A1G6XT07"/>
<dbReference type="PROSITE" id="PS50885">
    <property type="entry name" value="HAMP"/>
    <property type="match status" value="1"/>
</dbReference>